<gene>
    <name evidence="1" type="ORF">T265_10558</name>
</gene>
<dbReference type="CTD" id="20324726"/>
<dbReference type="Proteomes" id="UP000054324">
    <property type="component" value="Unassembled WGS sequence"/>
</dbReference>
<reference evidence="1 2" key="1">
    <citation type="submission" date="2013-11" db="EMBL/GenBank/DDBJ databases">
        <title>Opisthorchis viverrini - life in the bile duct.</title>
        <authorList>
            <person name="Young N.D."/>
            <person name="Nagarajan N."/>
            <person name="Lin S.J."/>
            <person name="Korhonen P.K."/>
            <person name="Jex A.R."/>
            <person name="Hall R.S."/>
            <person name="Safavi-Hemami H."/>
            <person name="Kaewkong W."/>
            <person name="Bertrand D."/>
            <person name="Gao S."/>
            <person name="Seet Q."/>
            <person name="Wongkham S."/>
            <person name="Teh B.T."/>
            <person name="Wongkham C."/>
            <person name="Intapan P.M."/>
            <person name="Maleewong W."/>
            <person name="Yang X."/>
            <person name="Hu M."/>
            <person name="Wang Z."/>
            <person name="Hofmann A."/>
            <person name="Sternberg P.W."/>
            <person name="Tan P."/>
            <person name="Wang J."/>
            <person name="Gasser R.B."/>
        </authorList>
    </citation>
    <scope>NUCLEOTIDE SEQUENCE [LARGE SCALE GENOMIC DNA]</scope>
</reference>
<dbReference type="KEGG" id="ovi:T265_10558"/>
<dbReference type="AlphaFoldDB" id="A0A075A0U9"/>
<name>A0A075A0U9_OPIVI</name>
<evidence type="ECO:0000313" key="2">
    <source>
        <dbReference type="Proteomes" id="UP000054324"/>
    </source>
</evidence>
<protein>
    <submittedName>
        <fullName evidence="1">Uncharacterized protein</fullName>
    </submittedName>
</protein>
<dbReference type="RefSeq" id="XP_009175224.1">
    <property type="nucleotide sequence ID" value="XM_009176960.1"/>
</dbReference>
<accession>A0A075A0U9</accession>
<proteinExistence type="predicted"/>
<evidence type="ECO:0000313" key="1">
    <source>
        <dbReference type="EMBL" id="KER21034.1"/>
    </source>
</evidence>
<organism evidence="1 2">
    <name type="scientific">Opisthorchis viverrini</name>
    <name type="common">Southeast Asian liver fluke</name>
    <dbReference type="NCBI Taxonomy" id="6198"/>
    <lineage>
        <taxon>Eukaryota</taxon>
        <taxon>Metazoa</taxon>
        <taxon>Spiralia</taxon>
        <taxon>Lophotrochozoa</taxon>
        <taxon>Platyhelminthes</taxon>
        <taxon>Trematoda</taxon>
        <taxon>Digenea</taxon>
        <taxon>Opisthorchiida</taxon>
        <taxon>Opisthorchiata</taxon>
        <taxon>Opisthorchiidae</taxon>
        <taxon>Opisthorchis</taxon>
    </lineage>
</organism>
<sequence length="137" mass="15090">MINTTEVSATSEVGLKPNQAKASTNWLGVILTQPKLVKAGFGSVHKNHPEHSGARLLYMRTIVPDKLEQDLLISKSVDQVRLLAGMFFYVRALGSLENTNNTAIKVYIKIKLPGAPGSREKCPPAYKRTTLLDNFLP</sequence>
<dbReference type="GeneID" id="20324726"/>
<dbReference type="EMBL" id="KL597001">
    <property type="protein sequence ID" value="KER21034.1"/>
    <property type="molecule type" value="Genomic_DNA"/>
</dbReference>
<keyword evidence="2" id="KW-1185">Reference proteome</keyword>